<proteinExistence type="predicted"/>
<protein>
    <submittedName>
        <fullName evidence="2">DUF2264 domain-containing protein</fullName>
    </submittedName>
</protein>
<accession>A0ABR7E8C1</accession>
<keyword evidence="3" id="KW-1185">Reference proteome</keyword>
<dbReference type="PANTHER" id="PTHR35339">
    <property type="entry name" value="LINALOOL DEHYDRATASE_ISOMERASE DOMAIN-CONTAINING PROTEIN"/>
    <property type="match status" value="1"/>
</dbReference>
<sequence>MKSKIIIGLLLYLVIFTIPEGQAQSTGKDARKYWVETMLQIVRPVYVNLSENTLRKNMPVEMYHERQRAGVTHLEALGRSFCGIAPWLNLPDDNTDEGQQRKEFRALVIRAIKNAMDPASPDYLRFDGPGGQPLVDAAFFAQGLLRSEEGIWLQLDDVTRKRIIENFISSRKIKPGESNWLMFSATIEAALLHFTGECEMGPIEYALKKHKEWYKGDGWYGDGPNFHFDYYNSYVIQPMLMDVLEVLREKNMDPENFYDVQRKRLIRYAEQQEKMISPEGTYPIIGRSVAYRFGAFQALSQVALRKELPLYIAPGQVRCALTAVMKRQLIPGTFDENGWLTLGVCGHQPELADSYVSTGSTYLCAFVFLPLGLPADDLFWSQPSAEWSSQRIWSGKSMRRDGAIK</sequence>
<feature type="domain" description="DUF2264" evidence="1">
    <location>
        <begin position="31"/>
        <end position="387"/>
    </location>
</feature>
<dbReference type="InterPro" id="IPR016624">
    <property type="entry name" value="UCP014753"/>
</dbReference>
<dbReference type="EMBL" id="JACOOI010000030">
    <property type="protein sequence ID" value="MBC5645433.1"/>
    <property type="molecule type" value="Genomic_DNA"/>
</dbReference>
<name>A0ABR7E8C1_9BACT</name>
<dbReference type="PIRSF" id="PIRSF014753">
    <property type="entry name" value="UCP014753"/>
    <property type="match status" value="1"/>
</dbReference>
<evidence type="ECO:0000259" key="1">
    <source>
        <dbReference type="Pfam" id="PF10022"/>
    </source>
</evidence>
<reference evidence="2 3" key="1">
    <citation type="submission" date="2020-08" db="EMBL/GenBank/DDBJ databases">
        <title>Genome public.</title>
        <authorList>
            <person name="Liu C."/>
            <person name="Sun Q."/>
        </authorList>
    </citation>
    <scope>NUCLEOTIDE SEQUENCE [LARGE SCALE GENOMIC DNA]</scope>
    <source>
        <strain evidence="2 3">BX2</strain>
    </source>
</reference>
<organism evidence="2 3">
    <name type="scientific">Parabacteroides segnis</name>
    <dbReference type="NCBI Taxonomy" id="2763058"/>
    <lineage>
        <taxon>Bacteria</taxon>
        <taxon>Pseudomonadati</taxon>
        <taxon>Bacteroidota</taxon>
        <taxon>Bacteroidia</taxon>
        <taxon>Bacteroidales</taxon>
        <taxon>Tannerellaceae</taxon>
        <taxon>Parabacteroides</taxon>
    </lineage>
</organism>
<dbReference type="PANTHER" id="PTHR35339:SF3">
    <property type="entry name" value="DUF2264 DOMAIN-CONTAINING PROTEIN"/>
    <property type="match status" value="1"/>
</dbReference>
<evidence type="ECO:0000313" key="2">
    <source>
        <dbReference type="EMBL" id="MBC5645433.1"/>
    </source>
</evidence>
<dbReference type="InterPro" id="IPR049349">
    <property type="entry name" value="DUF2264_N"/>
</dbReference>
<gene>
    <name evidence="2" type="ORF">H8S77_21345</name>
</gene>
<dbReference type="Proteomes" id="UP000644010">
    <property type="component" value="Unassembled WGS sequence"/>
</dbReference>
<dbReference type="Pfam" id="PF10022">
    <property type="entry name" value="DUF2264"/>
    <property type="match status" value="1"/>
</dbReference>
<dbReference type="RefSeq" id="WP_186961096.1">
    <property type="nucleotide sequence ID" value="NZ_JACOOI010000030.1"/>
</dbReference>
<comment type="caution">
    <text evidence="2">The sequence shown here is derived from an EMBL/GenBank/DDBJ whole genome shotgun (WGS) entry which is preliminary data.</text>
</comment>
<evidence type="ECO:0000313" key="3">
    <source>
        <dbReference type="Proteomes" id="UP000644010"/>
    </source>
</evidence>